<dbReference type="PANTHER" id="PTHR31912:SF34">
    <property type="entry name" value="NOTOCHORD-RELATED PROTEIN"/>
    <property type="match status" value="1"/>
</dbReference>
<reference evidence="3" key="2">
    <citation type="journal article" date="2011" name="Proc. Natl. Acad. Sci. U.S.A.">
        <title>Obligate biotrophy features unraveled by the genomic analysis of rust fungi.</title>
        <authorList>
            <person name="Duplessis S."/>
            <person name="Cuomo C.A."/>
            <person name="Lin Y.-C."/>
            <person name="Aerts A."/>
            <person name="Tisserant E."/>
            <person name="Veneault-Fourrey C."/>
            <person name="Joly D.L."/>
            <person name="Hacquard S."/>
            <person name="Amselem J."/>
            <person name="Cantarel B.L."/>
            <person name="Chiu R."/>
            <person name="Coutinho P.M."/>
            <person name="Feau N."/>
            <person name="Field M."/>
            <person name="Frey P."/>
            <person name="Gelhaye E."/>
            <person name="Goldberg J."/>
            <person name="Grabherr M.G."/>
            <person name="Kodira C.D."/>
            <person name="Kohler A."/>
            <person name="Kuees U."/>
            <person name="Lindquist E.A."/>
            <person name="Lucas S.M."/>
            <person name="Mago R."/>
            <person name="Mauceli E."/>
            <person name="Morin E."/>
            <person name="Murat C."/>
            <person name="Pangilinan J.L."/>
            <person name="Park R."/>
            <person name="Pearson M."/>
            <person name="Quesneville H."/>
            <person name="Rouhier N."/>
            <person name="Sakthikumar S."/>
            <person name="Salamov A.A."/>
            <person name="Schmutz J."/>
            <person name="Selles B."/>
            <person name="Shapiro H."/>
            <person name="Tanguay P."/>
            <person name="Tuskan G.A."/>
            <person name="Henrissat B."/>
            <person name="Van de Peer Y."/>
            <person name="Rouze P."/>
            <person name="Ellis J.G."/>
            <person name="Dodds P.N."/>
            <person name="Schein J.E."/>
            <person name="Zhong S."/>
            <person name="Hamelin R.C."/>
            <person name="Grigoriev I.V."/>
            <person name="Szabo L.J."/>
            <person name="Martin F."/>
        </authorList>
    </citation>
    <scope>NUCLEOTIDE SEQUENCE [LARGE SCALE GENOMIC DNA]</scope>
    <source>
        <strain evidence="3">CRL 75-36-700-3 / race SCCL</strain>
    </source>
</reference>
<dbReference type="HOGENOM" id="CLU_004591_1_0_1"/>
<dbReference type="OrthoDB" id="2506480at2759"/>
<reference key="1">
    <citation type="submission" date="2007-01" db="EMBL/GenBank/DDBJ databases">
        <title>The Genome Sequence of Puccinia graminis f. sp. tritici Strain CRL 75-36-700-3.</title>
        <authorList>
            <consortium name="The Broad Institute Genome Sequencing Platform"/>
            <person name="Birren B."/>
            <person name="Lander E."/>
            <person name="Galagan J."/>
            <person name="Nusbaum C."/>
            <person name="Devon K."/>
            <person name="Cuomo C."/>
            <person name="Jaffe D."/>
            <person name="Butler J."/>
            <person name="Alvarez P."/>
            <person name="Gnerre S."/>
            <person name="Grabherr M."/>
            <person name="Mauceli E."/>
            <person name="Brockman W."/>
            <person name="Young S."/>
            <person name="LaButti K."/>
            <person name="Sykes S."/>
            <person name="DeCaprio D."/>
            <person name="Crawford M."/>
            <person name="Koehrsen M."/>
            <person name="Engels R."/>
            <person name="Montgomery P."/>
            <person name="Pearson M."/>
            <person name="Howarth C."/>
            <person name="Larson L."/>
            <person name="White J."/>
            <person name="Zeng Q."/>
            <person name="Kodira C."/>
            <person name="Yandava C."/>
            <person name="Alvarado L."/>
            <person name="O'Leary S."/>
            <person name="Szabo L."/>
            <person name="Dean R."/>
            <person name="Schein J."/>
        </authorList>
    </citation>
    <scope>NUCLEOTIDE SEQUENCE</scope>
    <source>
        <strain>CRL 75-36-700-3</strain>
    </source>
</reference>
<sequence>MDSSHLGFIIVARQHGRTTYACEACPGRTTLNPVEHLQSRTHLINASLVQPIPETFNQDTQMYPGTGSEPEDTALAFETIDISSGNPENSDNDVVIVPTRTTELSIFNPNQFQEVEFEDEGDWDDSIFEAVNLVQGTALERDVSLLNDGVNRNTLTHWYPYQNREALIGTLMQGYMRCSISRSMYSQMRLILSITGLELPHWNTIRNTSESIRMLLNFHVLENESIWNHKCFSLSIPQILEQEISNPYVHPHLDFYPEDPNGQNIFKLSQSKKWCEELGPNERVQMVVSNDKHFYIFEPTQLKSGKVVVPVYFYKMNNEIYAKCTKPFISPTSHDAKVLKIEFEGALEFTSDRLQAIKFSEFKNIYSEIIWGNFGKLAEACKSLIWEIGNEIPLTLPNKWRFMSRGRVIRHMPINLYCDDTSGNISKQFNKHVSFYFTLSGLPPNVANQEFNCHFVTTSNQASVLELADKITDDMNDLARGGHVAYDYELGQDVLIMSVVLCFQGDSPMHAEVTCTHMPNASLNSCRMCKLKAASIEDRRSLQYIQHFIGRDTQGHVCRPSPRTWKETKTTAKYLWRLSKTEPKTVVDRMITDLGVKDNINKQAMDIMREGNDQQLIEKIRSLDNEDDQDQLFSPIMRLKGFDGCKDTPVEILHVFLLGVVKYLTGDFMKGLKACHVERLMASWESFNKNSLNIETINPLNMAKHHGSFLGKHFRIVLQAAPFVFYQFMSEEKRLLWISLCRLSTYIFQTRIPDMDTYLVELKIRIDDFMWHIIKMNCQWVNKPKLHMLLHLPECIQRFGPATLYATEKFESFNGVLRNASIHSNRHSPGRDIAIKFVNEACLRLILSGGPHWNHRTHGRFIADQQVTDVFRDHPQIQKSLGYNHLLVTSHNQTPSVITTPLPKGEMEGVPDFLQRRFPHHKIKQIHQLRLLQHDVLKKDYFVLVKKNTSSGSTKDIECVESIWSASLEHQTRYFVRARRFLQGPINPFYQMRELDVTSHVDYFEASDIVACLNTQHNCQSGRCQVVKGSRNKGPNYEGTQTTLKIRHNDKKSFILNSASLRDPVTHRELAGLNTYYHLNWATAIETGRARWRPNPTNQTSQTRASSLAPSLI</sequence>
<organism evidence="2 3">
    <name type="scientific">Puccinia graminis f. sp. tritici (strain CRL 75-36-700-3 / race SCCL)</name>
    <name type="common">Black stem rust fungus</name>
    <dbReference type="NCBI Taxonomy" id="418459"/>
    <lineage>
        <taxon>Eukaryota</taxon>
        <taxon>Fungi</taxon>
        <taxon>Dikarya</taxon>
        <taxon>Basidiomycota</taxon>
        <taxon>Pucciniomycotina</taxon>
        <taxon>Pucciniomycetes</taxon>
        <taxon>Pucciniales</taxon>
        <taxon>Pucciniaceae</taxon>
        <taxon>Puccinia</taxon>
    </lineage>
</organism>
<dbReference type="EMBL" id="DS178270">
    <property type="protein sequence ID" value="EFP78387.2"/>
    <property type="molecule type" value="Genomic_DNA"/>
</dbReference>
<dbReference type="STRING" id="418459.E3K218"/>
<dbReference type="InParanoid" id="E3K218"/>
<name>E3K218_PUCGT</name>
<evidence type="ECO:0000313" key="3">
    <source>
        <dbReference type="Proteomes" id="UP000008783"/>
    </source>
</evidence>
<feature type="region of interest" description="Disordered" evidence="1">
    <location>
        <begin position="1090"/>
        <end position="1113"/>
    </location>
</feature>
<evidence type="ECO:0000256" key="1">
    <source>
        <dbReference type="SAM" id="MobiDB-lite"/>
    </source>
</evidence>
<dbReference type="KEGG" id="pgr:PGTG_04343"/>
<protein>
    <submittedName>
        <fullName evidence="2">Uncharacterized protein</fullName>
    </submittedName>
</protein>
<gene>
    <name evidence="2" type="ORF">PGTG_04343</name>
</gene>
<dbReference type="AlphaFoldDB" id="E3K218"/>
<accession>E3K218</accession>
<dbReference type="Proteomes" id="UP000008783">
    <property type="component" value="Unassembled WGS sequence"/>
</dbReference>
<dbReference type="GeneID" id="10535985"/>
<dbReference type="VEuPathDB" id="FungiDB:PGTG_04343"/>
<proteinExistence type="predicted"/>
<dbReference type="PANTHER" id="PTHR31912">
    <property type="entry name" value="IP13529P"/>
    <property type="match status" value="1"/>
</dbReference>
<feature type="compositionally biased region" description="Polar residues" evidence="1">
    <location>
        <begin position="1095"/>
        <end position="1113"/>
    </location>
</feature>
<keyword evidence="3" id="KW-1185">Reference proteome</keyword>
<dbReference type="eggNOG" id="ENOG502SBYH">
    <property type="taxonomic scope" value="Eukaryota"/>
</dbReference>
<evidence type="ECO:0000313" key="2">
    <source>
        <dbReference type="EMBL" id="EFP78387.2"/>
    </source>
</evidence>
<dbReference type="RefSeq" id="XP_003322806.2">
    <property type="nucleotide sequence ID" value="XM_003322758.2"/>
</dbReference>